<comment type="function">
    <text evidence="1">Acts on leucine, isoleucine and valine.</text>
</comment>
<dbReference type="InterPro" id="IPR043131">
    <property type="entry name" value="BCAT-like_N"/>
</dbReference>
<evidence type="ECO:0000256" key="9">
    <source>
        <dbReference type="ARBA" id="ARBA00048212"/>
    </source>
</evidence>
<dbReference type="PANTHER" id="PTHR42743">
    <property type="entry name" value="AMINO-ACID AMINOTRANSFERASE"/>
    <property type="match status" value="1"/>
</dbReference>
<evidence type="ECO:0000256" key="4">
    <source>
        <dbReference type="ARBA" id="ARBA00005072"/>
    </source>
</evidence>
<evidence type="ECO:0000256" key="3">
    <source>
        <dbReference type="ARBA" id="ARBA00004931"/>
    </source>
</evidence>
<organism evidence="12 13">
    <name type="scientific">Paramesorhizobium deserti</name>
    <dbReference type="NCBI Taxonomy" id="1494590"/>
    <lineage>
        <taxon>Bacteria</taxon>
        <taxon>Pseudomonadati</taxon>
        <taxon>Pseudomonadota</taxon>
        <taxon>Alphaproteobacteria</taxon>
        <taxon>Hyphomicrobiales</taxon>
        <taxon>Phyllobacteriaceae</taxon>
        <taxon>Paramesorhizobium</taxon>
    </lineage>
</organism>
<reference evidence="12 13" key="1">
    <citation type="submission" date="2015-11" db="EMBL/GenBank/DDBJ databases">
        <title>Draft genome sequence of Paramesorhizobium deserti A-3-E, a strain highly resistant to diverse beta-lactam antibiotics.</title>
        <authorList>
            <person name="Lv R."/>
            <person name="Yang X."/>
            <person name="Fang N."/>
            <person name="Guo J."/>
            <person name="Luo X."/>
            <person name="Peng F."/>
            <person name="Yang R."/>
            <person name="Cui Y."/>
            <person name="Fang C."/>
            <person name="Song Y."/>
        </authorList>
    </citation>
    <scope>NUCLEOTIDE SEQUENCE [LARGE SCALE GENOMIC DNA]</scope>
    <source>
        <strain evidence="12 13">A-3-E</strain>
    </source>
</reference>
<dbReference type="RefSeq" id="WP_068883506.1">
    <property type="nucleotide sequence ID" value="NZ_LNTU01000034.1"/>
</dbReference>
<dbReference type="EC" id="2.6.1.42" evidence="6"/>
<comment type="pathway">
    <text evidence="3">Amino-acid biosynthesis; L-valine biosynthesis; L-valine from pyruvate: step 4/4.</text>
</comment>
<evidence type="ECO:0000256" key="10">
    <source>
        <dbReference type="ARBA" id="ARBA00048798"/>
    </source>
</evidence>
<comment type="caution">
    <text evidence="12">The sequence shown here is derived from an EMBL/GenBank/DDBJ whole genome shotgun (WGS) entry which is preliminary data.</text>
</comment>
<comment type="similarity">
    <text evidence="5">Belongs to the class-IV pyridoxal-phosphate-dependent aminotransferase family.</text>
</comment>
<comment type="catalytic activity">
    <reaction evidence="9">
        <text>L-valine + 2-oxoglutarate = 3-methyl-2-oxobutanoate + L-glutamate</text>
        <dbReference type="Rhea" id="RHEA:24813"/>
        <dbReference type="ChEBI" id="CHEBI:11851"/>
        <dbReference type="ChEBI" id="CHEBI:16810"/>
        <dbReference type="ChEBI" id="CHEBI:29985"/>
        <dbReference type="ChEBI" id="CHEBI:57762"/>
        <dbReference type="EC" id="2.6.1.42"/>
    </reaction>
</comment>
<keyword evidence="8" id="KW-0100">Branched-chain amino acid biosynthesis</keyword>
<dbReference type="SUPFAM" id="SSF56752">
    <property type="entry name" value="D-aminoacid aminotransferase-like PLP-dependent enzymes"/>
    <property type="match status" value="1"/>
</dbReference>
<dbReference type="InterPro" id="IPR043132">
    <property type="entry name" value="BCAT-like_C"/>
</dbReference>
<proteinExistence type="inferred from homology"/>
<dbReference type="InterPro" id="IPR036038">
    <property type="entry name" value="Aminotransferase-like"/>
</dbReference>
<dbReference type="Pfam" id="PF01063">
    <property type="entry name" value="Aminotran_4"/>
    <property type="match status" value="1"/>
</dbReference>
<accession>A0A135HTE8</accession>
<dbReference type="OrthoDB" id="9809239at2"/>
<evidence type="ECO:0000256" key="8">
    <source>
        <dbReference type="ARBA" id="ARBA00023304"/>
    </source>
</evidence>
<dbReference type="GO" id="GO:0004084">
    <property type="term" value="F:branched-chain-amino-acid transaminase activity"/>
    <property type="evidence" value="ECO:0007669"/>
    <property type="project" value="UniProtKB-EC"/>
</dbReference>
<dbReference type="Proteomes" id="UP000070107">
    <property type="component" value="Unassembled WGS sequence"/>
</dbReference>
<sequence length="219" mass="24303">MSSEGPVRDGDGPDYELIETLRWEPLSGFLRLKRHLARLERSALVLGFPLDEALVRNKLDEIAKGDQALRVRLTLDPDGVVDVTTRAFTLLAQDTIWRIAIARTRLDRNDPLIHHKTTRRQVYDTARAEFSPAEVDEVVLLNDEGKVCEGTITSIFVDRGGASCVTPALRCGLLPGVLREELIDNGVTSEAELTVDDLRQAKNILVGNSLRGLIRAQLL</sequence>
<dbReference type="GO" id="GO:0009082">
    <property type="term" value="P:branched-chain amino acid biosynthetic process"/>
    <property type="evidence" value="ECO:0007669"/>
    <property type="project" value="UniProtKB-KW"/>
</dbReference>
<dbReference type="InterPro" id="IPR050571">
    <property type="entry name" value="Class-IV_PLP-Dep_Aminotrnsfr"/>
</dbReference>
<comment type="pathway">
    <text evidence="2">Amino-acid biosynthesis; L-isoleucine biosynthesis; L-isoleucine from 2-oxobutanoate: step 4/4.</text>
</comment>
<evidence type="ECO:0000313" key="12">
    <source>
        <dbReference type="EMBL" id="KXF76443.1"/>
    </source>
</evidence>
<protein>
    <recommendedName>
        <fullName evidence="7">Probable branched-chain-amino-acid aminotransferase</fullName>
        <ecNumber evidence="6">2.6.1.42</ecNumber>
    </recommendedName>
</protein>
<comment type="catalytic activity">
    <reaction evidence="11">
        <text>L-leucine + 2-oxoglutarate = 4-methyl-2-oxopentanoate + L-glutamate</text>
        <dbReference type="Rhea" id="RHEA:18321"/>
        <dbReference type="ChEBI" id="CHEBI:16810"/>
        <dbReference type="ChEBI" id="CHEBI:17865"/>
        <dbReference type="ChEBI" id="CHEBI:29985"/>
        <dbReference type="ChEBI" id="CHEBI:57427"/>
        <dbReference type="EC" id="2.6.1.42"/>
    </reaction>
</comment>
<comment type="pathway">
    <text evidence="4">Amino-acid biosynthesis; L-leucine biosynthesis; L-leucine from 3-methyl-2-oxobutanoate: step 4/4.</text>
</comment>
<evidence type="ECO:0000256" key="1">
    <source>
        <dbReference type="ARBA" id="ARBA00003109"/>
    </source>
</evidence>
<evidence type="ECO:0000256" key="7">
    <source>
        <dbReference type="ARBA" id="ARBA00014472"/>
    </source>
</evidence>
<gene>
    <name evidence="12" type="ORF">ATN84_14195</name>
</gene>
<dbReference type="PANTHER" id="PTHR42743:SF11">
    <property type="entry name" value="AMINODEOXYCHORISMATE LYASE"/>
    <property type="match status" value="1"/>
</dbReference>
<dbReference type="NCBIfam" id="NF005729">
    <property type="entry name" value="PRK07546.1-3"/>
    <property type="match status" value="1"/>
</dbReference>
<keyword evidence="8" id="KW-0028">Amino-acid biosynthesis</keyword>
<dbReference type="NCBIfam" id="NF005731">
    <property type="entry name" value="PRK07546.1-5"/>
    <property type="match status" value="1"/>
</dbReference>
<comment type="catalytic activity">
    <reaction evidence="10">
        <text>L-isoleucine + 2-oxoglutarate = (S)-3-methyl-2-oxopentanoate + L-glutamate</text>
        <dbReference type="Rhea" id="RHEA:24801"/>
        <dbReference type="ChEBI" id="CHEBI:16810"/>
        <dbReference type="ChEBI" id="CHEBI:29985"/>
        <dbReference type="ChEBI" id="CHEBI:35146"/>
        <dbReference type="ChEBI" id="CHEBI:58045"/>
        <dbReference type="EC" id="2.6.1.42"/>
    </reaction>
</comment>
<dbReference type="AlphaFoldDB" id="A0A135HTE8"/>
<keyword evidence="13" id="KW-1185">Reference proteome</keyword>
<evidence type="ECO:0000256" key="6">
    <source>
        <dbReference type="ARBA" id="ARBA00013053"/>
    </source>
</evidence>
<evidence type="ECO:0000313" key="13">
    <source>
        <dbReference type="Proteomes" id="UP000070107"/>
    </source>
</evidence>
<dbReference type="STRING" id="1494590.ATN84_14195"/>
<evidence type="ECO:0000256" key="11">
    <source>
        <dbReference type="ARBA" id="ARBA00049229"/>
    </source>
</evidence>
<dbReference type="Gene3D" id="3.30.470.10">
    <property type="match status" value="1"/>
</dbReference>
<dbReference type="Gene3D" id="3.20.10.10">
    <property type="entry name" value="D-amino Acid Aminotransferase, subunit A, domain 2"/>
    <property type="match status" value="1"/>
</dbReference>
<evidence type="ECO:0000256" key="2">
    <source>
        <dbReference type="ARBA" id="ARBA00004824"/>
    </source>
</evidence>
<dbReference type="InterPro" id="IPR001544">
    <property type="entry name" value="Aminotrans_IV"/>
</dbReference>
<name>A0A135HTE8_9HYPH</name>
<dbReference type="EMBL" id="LNTU01000034">
    <property type="protein sequence ID" value="KXF76443.1"/>
    <property type="molecule type" value="Genomic_DNA"/>
</dbReference>
<evidence type="ECO:0000256" key="5">
    <source>
        <dbReference type="ARBA" id="ARBA00009320"/>
    </source>
</evidence>